<evidence type="ECO:0000313" key="1">
    <source>
        <dbReference type="EMBL" id="KAF2402690.1"/>
    </source>
</evidence>
<sequence length="101" mass="11396">MFPDPHCIEAITSLIWQHFCTPLLPFANGVLDFKAVPFLFVILCHFHSQKGIKGLTPQRSWVGRSLVDSDSASARTAILDWKPKKLFRAPSYPLLLDNYGP</sequence>
<dbReference type="AlphaFoldDB" id="A0A6G1I328"/>
<proteinExistence type="predicted"/>
<accession>A0A6G1I328</accession>
<protein>
    <submittedName>
        <fullName evidence="1">Uncharacterized protein</fullName>
    </submittedName>
</protein>
<name>A0A6G1I328_9PEZI</name>
<dbReference type="Proteomes" id="UP000799640">
    <property type="component" value="Unassembled WGS sequence"/>
</dbReference>
<keyword evidence="2" id="KW-1185">Reference proteome</keyword>
<dbReference type="EMBL" id="ML996690">
    <property type="protein sequence ID" value="KAF2402690.1"/>
    <property type="molecule type" value="Genomic_DNA"/>
</dbReference>
<organism evidence="1 2">
    <name type="scientific">Trichodelitschia bisporula</name>
    <dbReference type="NCBI Taxonomy" id="703511"/>
    <lineage>
        <taxon>Eukaryota</taxon>
        <taxon>Fungi</taxon>
        <taxon>Dikarya</taxon>
        <taxon>Ascomycota</taxon>
        <taxon>Pezizomycotina</taxon>
        <taxon>Dothideomycetes</taxon>
        <taxon>Dothideomycetes incertae sedis</taxon>
        <taxon>Phaeotrichales</taxon>
        <taxon>Phaeotrichaceae</taxon>
        <taxon>Trichodelitschia</taxon>
    </lineage>
</organism>
<evidence type="ECO:0000313" key="2">
    <source>
        <dbReference type="Proteomes" id="UP000799640"/>
    </source>
</evidence>
<reference evidence="1" key="1">
    <citation type="journal article" date="2020" name="Stud. Mycol.">
        <title>101 Dothideomycetes genomes: a test case for predicting lifestyles and emergence of pathogens.</title>
        <authorList>
            <person name="Haridas S."/>
            <person name="Albert R."/>
            <person name="Binder M."/>
            <person name="Bloem J."/>
            <person name="Labutti K."/>
            <person name="Salamov A."/>
            <person name="Andreopoulos B."/>
            <person name="Baker S."/>
            <person name="Barry K."/>
            <person name="Bills G."/>
            <person name="Bluhm B."/>
            <person name="Cannon C."/>
            <person name="Castanera R."/>
            <person name="Culley D."/>
            <person name="Daum C."/>
            <person name="Ezra D."/>
            <person name="Gonzalez J."/>
            <person name="Henrissat B."/>
            <person name="Kuo A."/>
            <person name="Liang C."/>
            <person name="Lipzen A."/>
            <person name="Lutzoni F."/>
            <person name="Magnuson J."/>
            <person name="Mondo S."/>
            <person name="Nolan M."/>
            <person name="Ohm R."/>
            <person name="Pangilinan J."/>
            <person name="Park H.-J."/>
            <person name="Ramirez L."/>
            <person name="Alfaro M."/>
            <person name="Sun H."/>
            <person name="Tritt A."/>
            <person name="Yoshinaga Y."/>
            <person name="Zwiers L.-H."/>
            <person name="Turgeon B."/>
            <person name="Goodwin S."/>
            <person name="Spatafora J."/>
            <person name="Crous P."/>
            <person name="Grigoriev I."/>
        </authorList>
    </citation>
    <scope>NUCLEOTIDE SEQUENCE</scope>
    <source>
        <strain evidence="1">CBS 262.69</strain>
    </source>
</reference>
<gene>
    <name evidence="1" type="ORF">EJ06DRAFT_306208</name>
</gene>